<evidence type="ECO:0000313" key="1">
    <source>
        <dbReference type="EMBL" id="JAH75002.1"/>
    </source>
</evidence>
<dbReference type="EMBL" id="GBXM01033575">
    <property type="protein sequence ID" value="JAH75002.1"/>
    <property type="molecule type" value="Transcribed_RNA"/>
</dbReference>
<protein>
    <submittedName>
        <fullName evidence="1">Uncharacterized protein</fullName>
    </submittedName>
</protein>
<sequence length="53" mass="6239">MNHHHKCQSVDEDSFSLAPTSSFQLPYLNTPRKVDFQVQRWPNPEGLFKVHML</sequence>
<dbReference type="AlphaFoldDB" id="A0A0E9VAD7"/>
<proteinExistence type="predicted"/>
<accession>A0A0E9VAD7</accession>
<organism evidence="1">
    <name type="scientific">Anguilla anguilla</name>
    <name type="common">European freshwater eel</name>
    <name type="synonym">Muraena anguilla</name>
    <dbReference type="NCBI Taxonomy" id="7936"/>
    <lineage>
        <taxon>Eukaryota</taxon>
        <taxon>Metazoa</taxon>
        <taxon>Chordata</taxon>
        <taxon>Craniata</taxon>
        <taxon>Vertebrata</taxon>
        <taxon>Euteleostomi</taxon>
        <taxon>Actinopterygii</taxon>
        <taxon>Neopterygii</taxon>
        <taxon>Teleostei</taxon>
        <taxon>Anguilliformes</taxon>
        <taxon>Anguillidae</taxon>
        <taxon>Anguilla</taxon>
    </lineage>
</organism>
<name>A0A0E9VAD7_ANGAN</name>
<reference evidence="1" key="2">
    <citation type="journal article" date="2015" name="Fish Shellfish Immunol.">
        <title>Early steps in the European eel (Anguilla anguilla)-Vibrio vulnificus interaction in the gills: Role of the RtxA13 toxin.</title>
        <authorList>
            <person name="Callol A."/>
            <person name="Pajuelo D."/>
            <person name="Ebbesson L."/>
            <person name="Teles M."/>
            <person name="MacKenzie S."/>
            <person name="Amaro C."/>
        </authorList>
    </citation>
    <scope>NUCLEOTIDE SEQUENCE</scope>
</reference>
<reference evidence="1" key="1">
    <citation type="submission" date="2014-11" db="EMBL/GenBank/DDBJ databases">
        <authorList>
            <person name="Amaro Gonzalez C."/>
        </authorList>
    </citation>
    <scope>NUCLEOTIDE SEQUENCE</scope>
</reference>